<evidence type="ECO:0000313" key="4">
    <source>
        <dbReference type="EMBL" id="MRG68690.1"/>
    </source>
</evidence>
<proteinExistence type="predicted"/>
<evidence type="ECO:0000256" key="1">
    <source>
        <dbReference type="SAM" id="Coils"/>
    </source>
</evidence>
<reference evidence="3 5" key="1">
    <citation type="submission" date="2019-11" db="EMBL/GenBank/DDBJ databases">
        <title>Draft genome sequence of 12 host-associated Lactobacillus reuteri rodent strains.</title>
        <authorList>
            <person name="Zhang S."/>
            <person name="Ozcam M."/>
            <person name="Van Pijkeren J.P."/>
        </authorList>
    </citation>
    <scope>NUCLEOTIDE SEQUENCE [LARGE SCALE GENOMIC DNA]</scope>
    <source>
        <strain evidence="3 5">Rat19</strain>
    </source>
</reference>
<organism evidence="3 5">
    <name type="scientific">Limosilactobacillus reuteri</name>
    <name type="common">Lactobacillus reuteri</name>
    <dbReference type="NCBI Taxonomy" id="1598"/>
    <lineage>
        <taxon>Bacteria</taxon>
        <taxon>Bacillati</taxon>
        <taxon>Bacillota</taxon>
        <taxon>Bacilli</taxon>
        <taxon>Lactobacillales</taxon>
        <taxon>Lactobacillaceae</taxon>
        <taxon>Limosilactobacillus</taxon>
    </lineage>
</organism>
<feature type="coiled-coil region" evidence="1">
    <location>
        <begin position="101"/>
        <end position="177"/>
    </location>
</feature>
<name>A0A6A8D4D6_LIMRT</name>
<protein>
    <submittedName>
        <fullName evidence="3">Uncharacterized protein</fullName>
    </submittedName>
</protein>
<feature type="transmembrane region" description="Helical" evidence="2">
    <location>
        <begin position="268"/>
        <end position="287"/>
    </location>
</feature>
<feature type="transmembrane region" description="Helical" evidence="2">
    <location>
        <begin position="299"/>
        <end position="317"/>
    </location>
</feature>
<feature type="transmembrane region" description="Helical" evidence="2">
    <location>
        <begin position="178"/>
        <end position="199"/>
    </location>
</feature>
<keyword evidence="2" id="KW-0812">Transmembrane</keyword>
<gene>
    <name evidence="3" type="ORF">GIX83_01980</name>
    <name evidence="4" type="ORF">GIX83_02230</name>
</gene>
<dbReference type="EMBL" id="WJNE01000005">
    <property type="protein sequence ID" value="MRG68690.1"/>
    <property type="molecule type" value="Genomic_DNA"/>
</dbReference>
<sequence>MVAENSDVISAEHLVEKLFTTKMSLNDLVVYFQTMHYTQNDFHIHNNLLSEYVYKHYPNVNISPSQENNVFWQENIHNLKQYLDKLLNAAESVKKGETVEKEENRETVEKLTQNKELIEELAPKMEEHIKLALLQYETFFNEIESVKTQAHKLTKDLETKERELKKATNKLNNSTANFISILGIYSALIFGVFGGFDAFKSIFSNMKKTPISTVLIDGSVLMIGLITLVFILLQSIGILSGKSYLACGHNNTAECNCSFSQKYPIFSLTLKIFLGILIFGSIVHVANKTNFLYQNGWRIGLAMFGVAILVYLIINVIKTTKDLK</sequence>
<evidence type="ECO:0000313" key="5">
    <source>
        <dbReference type="Proteomes" id="UP000430985"/>
    </source>
</evidence>
<dbReference type="EMBL" id="WJNE01000005">
    <property type="protein sequence ID" value="MRG68640.1"/>
    <property type="molecule type" value="Genomic_DNA"/>
</dbReference>
<dbReference type="RefSeq" id="WP_153702089.1">
    <property type="nucleotide sequence ID" value="NZ_WJNE01000005.1"/>
</dbReference>
<keyword evidence="1" id="KW-0175">Coiled coil</keyword>
<evidence type="ECO:0000313" key="3">
    <source>
        <dbReference type="EMBL" id="MRG68640.1"/>
    </source>
</evidence>
<accession>A0A6A8D4D6</accession>
<dbReference type="AlphaFoldDB" id="A0A6A8D4D6"/>
<comment type="caution">
    <text evidence="3">The sequence shown here is derived from an EMBL/GenBank/DDBJ whole genome shotgun (WGS) entry which is preliminary data.</text>
</comment>
<evidence type="ECO:0000256" key="2">
    <source>
        <dbReference type="SAM" id="Phobius"/>
    </source>
</evidence>
<dbReference type="Proteomes" id="UP000430985">
    <property type="component" value="Unassembled WGS sequence"/>
</dbReference>
<feature type="transmembrane region" description="Helical" evidence="2">
    <location>
        <begin position="211"/>
        <end position="233"/>
    </location>
</feature>
<keyword evidence="2" id="KW-1133">Transmembrane helix</keyword>
<keyword evidence="2" id="KW-0472">Membrane</keyword>